<reference evidence="1 2" key="1">
    <citation type="submission" date="2007-10" db="EMBL/GenBank/DDBJ databases">
        <title>Complete sequence of Desulfococcus oleovorans Hxd3.</title>
        <authorList>
            <consortium name="US DOE Joint Genome Institute"/>
            <person name="Copeland A."/>
            <person name="Lucas S."/>
            <person name="Lapidus A."/>
            <person name="Barry K."/>
            <person name="Glavina del Rio T."/>
            <person name="Dalin E."/>
            <person name="Tice H."/>
            <person name="Pitluck S."/>
            <person name="Kiss H."/>
            <person name="Brettin T."/>
            <person name="Bruce D."/>
            <person name="Detter J.C."/>
            <person name="Han C."/>
            <person name="Schmutz J."/>
            <person name="Larimer F."/>
            <person name="Land M."/>
            <person name="Hauser L."/>
            <person name="Kyrpides N."/>
            <person name="Kim E."/>
            <person name="Wawrik B."/>
            <person name="Richardson P."/>
        </authorList>
    </citation>
    <scope>NUCLEOTIDE SEQUENCE [LARGE SCALE GENOMIC DNA]</scope>
    <source>
        <strain evidence="2">DSM 6200 / JCM 39069 / Hxd3</strain>
    </source>
</reference>
<dbReference type="Proteomes" id="UP000008561">
    <property type="component" value="Chromosome"/>
</dbReference>
<dbReference type="eggNOG" id="ENOG5033JT2">
    <property type="taxonomic scope" value="Bacteria"/>
</dbReference>
<dbReference type="HOGENOM" id="CLU_1064475_0_0_7"/>
<keyword evidence="2" id="KW-1185">Reference proteome</keyword>
<proteinExistence type="predicted"/>
<gene>
    <name evidence="1" type="ordered locus">Dole_2939</name>
</gene>
<evidence type="ECO:0000313" key="1">
    <source>
        <dbReference type="EMBL" id="ABW68742.1"/>
    </source>
</evidence>
<name>A8ZYL7_DESOH</name>
<dbReference type="KEGG" id="dol:Dole_2939"/>
<sequence>MIKQSLVLIVIIVIIVPSIYADHYTTDPTAYVLEKFKTHNIVLLGTRHQQPQILSFISGLIPKLLDSDVSYICLEIPSDQQESIDHYIKTGEGLSDIQLWSSIDCPAYRNLLQTIYLGGAVIPKAIDLPLSRFHESISRDQYMAQVISGLYQNTPGCRILVVLGNLHVLKQLEWEEGVGSEDKPVVQYLEADLPGVPLFSIGQVIDYSPDTCDFTRSFTAIPGAVAVDCTTRFAGWKLGILDPVAIKETEAYRMLDGLIVY</sequence>
<dbReference type="RefSeq" id="WP_012176353.1">
    <property type="nucleotide sequence ID" value="NC_009943.1"/>
</dbReference>
<protein>
    <recommendedName>
        <fullName evidence="3">Haem-binding uptake Tiki superfamily ChaN domain-containing protein</fullName>
    </recommendedName>
</protein>
<dbReference type="OrthoDB" id="5521679at2"/>
<organism evidence="1 2">
    <name type="scientific">Desulfosudis oleivorans (strain DSM 6200 / JCM 39069 / Hxd3)</name>
    <name type="common">Desulfococcus oleovorans</name>
    <dbReference type="NCBI Taxonomy" id="96561"/>
    <lineage>
        <taxon>Bacteria</taxon>
        <taxon>Pseudomonadati</taxon>
        <taxon>Thermodesulfobacteriota</taxon>
        <taxon>Desulfobacteria</taxon>
        <taxon>Desulfobacterales</taxon>
        <taxon>Desulfosudaceae</taxon>
        <taxon>Desulfosudis</taxon>
    </lineage>
</organism>
<dbReference type="SUPFAM" id="SSF159501">
    <property type="entry name" value="EreA/ChaN-like"/>
    <property type="match status" value="1"/>
</dbReference>
<accession>A8ZYL7</accession>
<dbReference type="STRING" id="96561.Dole_2939"/>
<evidence type="ECO:0000313" key="2">
    <source>
        <dbReference type="Proteomes" id="UP000008561"/>
    </source>
</evidence>
<evidence type="ECO:0008006" key="3">
    <source>
        <dbReference type="Google" id="ProtNLM"/>
    </source>
</evidence>
<dbReference type="EMBL" id="CP000859">
    <property type="protein sequence ID" value="ABW68742.1"/>
    <property type="molecule type" value="Genomic_DNA"/>
</dbReference>
<dbReference type="AlphaFoldDB" id="A8ZYL7"/>